<name>A0A4Z2HL57_9TELE</name>
<feature type="region of interest" description="Disordered" evidence="1">
    <location>
        <begin position="1"/>
        <end position="66"/>
    </location>
</feature>
<evidence type="ECO:0000313" key="2">
    <source>
        <dbReference type="EMBL" id="TNN66280.1"/>
    </source>
</evidence>
<accession>A0A4Z2HL57</accession>
<organism evidence="2 3">
    <name type="scientific">Liparis tanakae</name>
    <name type="common">Tanaka's snailfish</name>
    <dbReference type="NCBI Taxonomy" id="230148"/>
    <lineage>
        <taxon>Eukaryota</taxon>
        <taxon>Metazoa</taxon>
        <taxon>Chordata</taxon>
        <taxon>Craniata</taxon>
        <taxon>Vertebrata</taxon>
        <taxon>Euteleostomi</taxon>
        <taxon>Actinopterygii</taxon>
        <taxon>Neopterygii</taxon>
        <taxon>Teleostei</taxon>
        <taxon>Neoteleostei</taxon>
        <taxon>Acanthomorphata</taxon>
        <taxon>Eupercaria</taxon>
        <taxon>Perciformes</taxon>
        <taxon>Cottioidei</taxon>
        <taxon>Cottales</taxon>
        <taxon>Liparidae</taxon>
        <taxon>Liparis</taxon>
    </lineage>
</organism>
<protein>
    <submittedName>
        <fullName evidence="2">Uncharacterized protein</fullName>
    </submittedName>
</protein>
<feature type="compositionally biased region" description="Polar residues" evidence="1">
    <location>
        <begin position="53"/>
        <end position="65"/>
    </location>
</feature>
<dbReference type="AlphaFoldDB" id="A0A4Z2HL57"/>
<dbReference type="EMBL" id="SRLO01000222">
    <property type="protein sequence ID" value="TNN66280.1"/>
    <property type="molecule type" value="Genomic_DNA"/>
</dbReference>
<dbReference type="Proteomes" id="UP000314294">
    <property type="component" value="Unassembled WGS sequence"/>
</dbReference>
<sequence>MWRMTVQEPDTSMWKPRSRSSSSVRSFVGLGGDAKNCEGHKRGRQRGGRVTGNARSPNATGTTHGCSCRRVNEVRPVAGRPQGEAHLLRSAHKLQGAERGASRRRFNATSAFIYQVIWGLTLRSSWSLSCSAASSHTPLLCVTVTTVMDAVGAEGNMSSRSVTERCVTSARGRQYIRQRLVDRSPLQVLHALHVTVEPGVTRFLHECKASSPQQPRGLQMGSHSRASAAAQPPHLAANCLLTPQRMLFKLKEEKHFQHLCSNTDVSSSSSIR</sequence>
<evidence type="ECO:0000256" key="1">
    <source>
        <dbReference type="SAM" id="MobiDB-lite"/>
    </source>
</evidence>
<gene>
    <name evidence="2" type="ORF">EYF80_023514</name>
</gene>
<evidence type="ECO:0000313" key="3">
    <source>
        <dbReference type="Proteomes" id="UP000314294"/>
    </source>
</evidence>
<reference evidence="2 3" key="1">
    <citation type="submission" date="2019-03" db="EMBL/GenBank/DDBJ databases">
        <title>First draft genome of Liparis tanakae, snailfish: a comprehensive survey of snailfish specific genes.</title>
        <authorList>
            <person name="Kim W."/>
            <person name="Song I."/>
            <person name="Jeong J.-H."/>
            <person name="Kim D."/>
            <person name="Kim S."/>
            <person name="Ryu S."/>
            <person name="Song J.Y."/>
            <person name="Lee S.K."/>
        </authorList>
    </citation>
    <scope>NUCLEOTIDE SEQUENCE [LARGE SCALE GENOMIC DNA]</scope>
    <source>
        <tissue evidence="2">Muscle</tissue>
    </source>
</reference>
<proteinExistence type="predicted"/>
<comment type="caution">
    <text evidence="2">The sequence shown here is derived from an EMBL/GenBank/DDBJ whole genome shotgun (WGS) entry which is preliminary data.</text>
</comment>
<keyword evidence="3" id="KW-1185">Reference proteome</keyword>